<dbReference type="Proteomes" id="UP000320095">
    <property type="component" value="Unassembled WGS sequence"/>
</dbReference>
<proteinExistence type="predicted"/>
<keyword evidence="3" id="KW-1185">Reference proteome</keyword>
<sequence length="143" mass="15938">MSTHYGAIAFTGAVGDVQRDHGSHAFYDRKRIQGTAAPGTDALTEDEKHYLHQRRLKIYGHARIVTAEQDPTLVGSFADPAYGAVVERAVLVAVEAFDSNCPQHITARFTVDELDAHLALLRHQLAALRAENTQLRDEFDRRE</sequence>
<dbReference type="EMBL" id="RCZG01000007">
    <property type="protein sequence ID" value="TPG32837.1"/>
    <property type="molecule type" value="Genomic_DNA"/>
</dbReference>
<accession>A0A502E5R9</accession>
<organism evidence="2 3">
    <name type="scientific">Mycolicibacterium hodleri</name>
    <dbReference type="NCBI Taxonomy" id="49897"/>
    <lineage>
        <taxon>Bacteria</taxon>
        <taxon>Bacillati</taxon>
        <taxon>Actinomycetota</taxon>
        <taxon>Actinomycetes</taxon>
        <taxon>Mycobacteriales</taxon>
        <taxon>Mycobacteriaceae</taxon>
        <taxon>Mycolicibacterium</taxon>
    </lineage>
</organism>
<evidence type="ECO:0000313" key="2">
    <source>
        <dbReference type="EMBL" id="TPG32837.1"/>
    </source>
</evidence>
<keyword evidence="1" id="KW-0175">Coiled coil</keyword>
<reference evidence="2 3" key="1">
    <citation type="journal article" date="2019" name="Environ. Microbiol.">
        <title>Species interactions and distinct microbial communities in high Arctic permafrost affected cryosols are associated with the CH4 and CO2 gas fluxes.</title>
        <authorList>
            <person name="Altshuler I."/>
            <person name="Hamel J."/>
            <person name="Turney S."/>
            <person name="Magnuson E."/>
            <person name="Levesque R."/>
            <person name="Greer C."/>
            <person name="Whyte L.G."/>
        </authorList>
    </citation>
    <scope>NUCLEOTIDE SEQUENCE [LARGE SCALE GENOMIC DNA]</scope>
    <source>
        <strain evidence="2 3">S5.20</strain>
    </source>
</reference>
<gene>
    <name evidence="2" type="ORF">EAH80_18805</name>
</gene>
<comment type="caution">
    <text evidence="2">The sequence shown here is derived from an EMBL/GenBank/DDBJ whole genome shotgun (WGS) entry which is preliminary data.</text>
</comment>
<dbReference type="AlphaFoldDB" id="A0A502E5R9"/>
<evidence type="ECO:0000313" key="3">
    <source>
        <dbReference type="Proteomes" id="UP000320095"/>
    </source>
</evidence>
<evidence type="ECO:0000256" key="1">
    <source>
        <dbReference type="SAM" id="Coils"/>
    </source>
</evidence>
<dbReference type="OrthoDB" id="9786134at2"/>
<name>A0A502E5R9_9MYCO</name>
<dbReference type="RefSeq" id="WP_140694085.1">
    <property type="nucleotide sequence ID" value="NZ_RCZG01000007.1"/>
</dbReference>
<protein>
    <recommendedName>
        <fullName evidence="4">Pyridoxamine 5'-phosphate oxidase</fullName>
    </recommendedName>
</protein>
<feature type="coiled-coil region" evidence="1">
    <location>
        <begin position="111"/>
        <end position="138"/>
    </location>
</feature>
<evidence type="ECO:0008006" key="4">
    <source>
        <dbReference type="Google" id="ProtNLM"/>
    </source>
</evidence>